<dbReference type="Gene3D" id="1.20.1600.10">
    <property type="entry name" value="Outer membrane efflux proteins (OEP)"/>
    <property type="match status" value="1"/>
</dbReference>
<dbReference type="InterPro" id="IPR010131">
    <property type="entry name" value="MdtP/NodT-like"/>
</dbReference>
<dbReference type="PANTHER" id="PTHR30203">
    <property type="entry name" value="OUTER MEMBRANE CATION EFFLUX PROTEIN"/>
    <property type="match status" value="1"/>
</dbReference>
<name>A0A248K3M0_9PROT</name>
<proteinExistence type="predicted"/>
<organism evidence="1 2">
    <name type="scientific">Nitrospirillum viridazoti CBAmc</name>
    <dbReference type="NCBI Taxonomy" id="1441467"/>
    <lineage>
        <taxon>Bacteria</taxon>
        <taxon>Pseudomonadati</taxon>
        <taxon>Pseudomonadota</taxon>
        <taxon>Alphaproteobacteria</taxon>
        <taxon>Rhodospirillales</taxon>
        <taxon>Azospirillaceae</taxon>
        <taxon>Nitrospirillum</taxon>
        <taxon>Nitrospirillum viridazoti</taxon>
    </lineage>
</organism>
<dbReference type="AlphaFoldDB" id="A0A248K3M0"/>
<dbReference type="Proteomes" id="UP000197153">
    <property type="component" value="Chromosome 4"/>
</dbReference>
<evidence type="ECO:0000313" key="1">
    <source>
        <dbReference type="EMBL" id="ASG25356.1"/>
    </source>
</evidence>
<protein>
    <submittedName>
        <fullName evidence="1">Transporter</fullName>
    </submittedName>
</protein>
<dbReference type="GO" id="GO:0015562">
    <property type="term" value="F:efflux transmembrane transporter activity"/>
    <property type="evidence" value="ECO:0007669"/>
    <property type="project" value="InterPro"/>
</dbReference>
<keyword evidence="2" id="KW-1185">Reference proteome</keyword>
<gene>
    <name evidence="1" type="ORF">Y958_30960</name>
</gene>
<evidence type="ECO:0000313" key="2">
    <source>
        <dbReference type="Proteomes" id="UP000197153"/>
    </source>
</evidence>
<dbReference type="SUPFAM" id="SSF56954">
    <property type="entry name" value="Outer membrane efflux proteins (OEP)"/>
    <property type="match status" value="1"/>
</dbReference>
<dbReference type="EMBL" id="CP022113">
    <property type="protein sequence ID" value="ASG25356.1"/>
    <property type="molecule type" value="Genomic_DNA"/>
</dbReference>
<dbReference type="KEGG" id="nao:Y958_30960"/>
<dbReference type="PANTHER" id="PTHR30203:SF29">
    <property type="entry name" value="PROTEIN CYAE"/>
    <property type="match status" value="1"/>
</dbReference>
<reference evidence="1 2" key="1">
    <citation type="submission" date="2017-06" db="EMBL/GenBank/DDBJ databases">
        <title>Complete genome sequence of Nitrospirillum amazonense strain CBAmC, an endophytic nitrogen-fixing and plant growth-promoting bacterium, isolated from sugarcane.</title>
        <authorList>
            <person name="Schwab S."/>
            <person name="dos Santos Teixeira K.R."/>
            <person name="Simoes Araujo J.L."/>
            <person name="Soares Vidal M."/>
            <person name="Borges de Freitas H.R."/>
            <person name="Rivello Crivelaro A.L."/>
            <person name="Bueno de Camargo Nunes A."/>
            <person name="dos Santos C.M."/>
            <person name="Palmeira da Silva Rosa D."/>
            <person name="da Silva Padilha D."/>
            <person name="da Silva E."/>
            <person name="Araujo Terra L."/>
            <person name="Soares Mendes V."/>
            <person name="Farinelli L."/>
            <person name="Magalhaes Cruz L."/>
            <person name="Baldani J.I."/>
        </authorList>
    </citation>
    <scope>NUCLEOTIDE SEQUENCE [LARGE SCALE GENOMIC DNA]</scope>
    <source>
        <strain evidence="1 2">CBAmC</strain>
    </source>
</reference>
<accession>A0A248K3M0</accession>
<sequence length="531" mass="58173">MTSLPYSAPARRTRPRTVATPIVAGALVALLAGCSVTPRPLTSDENQTRATEALKLVRDRIDPVTVAVSLDEAIARAVKYNLDHRLALMDQAIANRQIDVSRWDLLPKLVVDGGLTARSNELASSSYSILTGKQSLEPSISSDRRSGTADLQLSWSVLDFGISYYQARQNGDRALATAEKRRSAVNSIVQQVRAAYWQAVAAEKIGDRINPILADARQALEDTRQVEKQRLKPMLDVLRDEKATIDIIRQLENLQADLALAKTQLAALMGLPPGTPYQLVLPDNPTALPEMKTAITELEHTALINRPELREQAYNRRIATDEVHKAFLKLFPNLSIQGGLDYDSNSFLVNQRWAEGGLRLSWGLVNLLAGNDFMGLAETQRDQAEVRNLALSMAVLTQVNVAWQQLGRARTQYLEASELDNIEGRIYDQVLAQQENSAAGKVDRVRASASRIVAELTRARAYADMQNALASLYVSVGIDPLPQAVPDYSLKTLTAAVSTVNRRIESGMFGAEASVSAETPTLDDPGKALTQ</sequence>
<dbReference type="RefSeq" id="WP_088875721.1">
    <property type="nucleotide sequence ID" value="NZ_CP022113.1"/>
</dbReference>